<gene>
    <name evidence="2" type="ORF">EPR50_G00021740</name>
</gene>
<evidence type="ECO:0000313" key="2">
    <source>
        <dbReference type="EMBL" id="TDH16605.1"/>
    </source>
</evidence>
<dbReference type="Proteomes" id="UP000295070">
    <property type="component" value="Chromosome 2"/>
</dbReference>
<dbReference type="PANTHER" id="PTHR46481">
    <property type="entry name" value="ZINC FINGER BED DOMAIN-CONTAINING PROTEIN 4"/>
    <property type="match status" value="1"/>
</dbReference>
<dbReference type="InterPro" id="IPR012337">
    <property type="entry name" value="RNaseH-like_sf"/>
</dbReference>
<feature type="region of interest" description="Disordered" evidence="1">
    <location>
        <begin position="29"/>
        <end position="56"/>
    </location>
</feature>
<reference evidence="2 3" key="1">
    <citation type="submission" date="2019-01" db="EMBL/GenBank/DDBJ databases">
        <title>A chromosome-scale genome assembly of the yellow perch, Perca flavescens.</title>
        <authorList>
            <person name="Feron R."/>
            <person name="Morvezen R."/>
            <person name="Bestin A."/>
            <person name="Haffray P."/>
            <person name="Klopp C."/>
            <person name="Zahm M."/>
            <person name="Cabau C."/>
            <person name="Roques C."/>
            <person name="Donnadieu C."/>
            <person name="Bouchez O."/>
            <person name="Christie M."/>
            <person name="Larson W."/>
            <person name="Guiguen Y."/>
        </authorList>
    </citation>
    <scope>NUCLEOTIDE SEQUENCE [LARGE SCALE GENOMIC DNA]</scope>
    <source>
        <strain evidence="2">YP-PL-M2</strain>
        <tissue evidence="2">Blood</tissue>
    </source>
</reference>
<evidence type="ECO:0000313" key="3">
    <source>
        <dbReference type="Proteomes" id="UP000295070"/>
    </source>
</evidence>
<dbReference type="STRING" id="8167.A0A484DN38"/>
<dbReference type="SUPFAM" id="SSF53098">
    <property type="entry name" value="Ribonuclease H-like"/>
    <property type="match status" value="1"/>
</dbReference>
<comment type="caution">
    <text evidence="2">The sequence shown here is derived from an EMBL/GenBank/DDBJ whole genome shotgun (WGS) entry which is preliminary data.</text>
</comment>
<evidence type="ECO:0000256" key="1">
    <source>
        <dbReference type="SAM" id="MobiDB-lite"/>
    </source>
</evidence>
<sequence length="389" mass="43733">MQKHLATQHAIRLQDCRVFDSVLLSDTATTSESSSSGANETPSAINAKDDDDGQSLAGSEAAANISCRAPLATFTEAGKNKMTEARINECHRAVTRFVVKYGVEKSNLITDLKHVTHAAITADGWTSFSQDHYLTVTLHYVREGQSKEKVLQTRAVYKAQTGIAVAEEIDGILEEFGVKEKVVAATVDNAANMDVAVKTLNFIKFPCFARTLNLGAQKLYNCNTVSNWAARILSVIVWMKRSHMAKVVLKEKQQLLKLPQHMLILDVRTRWNSLYLMMERFCEQFPAIQAAAIDQRLRKPMEKEKLARMGNEDLRKAEEFVLLMRMHYTSTLAVSSEKSPTCGQISPILQKLRKHYTVQADDSAFVRSVKENIWNNLSKRYQVQSLSDM</sequence>
<name>A0A484DN38_PERFV</name>
<dbReference type="PANTHER" id="PTHR46481:SF4">
    <property type="entry name" value="ZINC FINGER BED DOMAIN-CONTAINING PROTEIN 4"/>
    <property type="match status" value="1"/>
</dbReference>
<accession>A0A484DN38</accession>
<dbReference type="EMBL" id="SCKG01000002">
    <property type="protein sequence ID" value="TDH16605.1"/>
    <property type="molecule type" value="Genomic_DNA"/>
</dbReference>
<protein>
    <recommendedName>
        <fullName evidence="4">DUF659 domain-containing protein</fullName>
    </recommendedName>
</protein>
<proteinExistence type="predicted"/>
<keyword evidence="3" id="KW-1185">Reference proteome</keyword>
<dbReference type="InterPro" id="IPR052035">
    <property type="entry name" value="ZnF_BED_domain_contain"/>
</dbReference>
<organism evidence="2 3">
    <name type="scientific">Perca flavescens</name>
    <name type="common">American yellow perch</name>
    <name type="synonym">Morone flavescens</name>
    <dbReference type="NCBI Taxonomy" id="8167"/>
    <lineage>
        <taxon>Eukaryota</taxon>
        <taxon>Metazoa</taxon>
        <taxon>Chordata</taxon>
        <taxon>Craniata</taxon>
        <taxon>Vertebrata</taxon>
        <taxon>Euteleostomi</taxon>
        <taxon>Actinopterygii</taxon>
        <taxon>Neopterygii</taxon>
        <taxon>Teleostei</taxon>
        <taxon>Neoteleostei</taxon>
        <taxon>Acanthomorphata</taxon>
        <taxon>Eupercaria</taxon>
        <taxon>Perciformes</taxon>
        <taxon>Percoidei</taxon>
        <taxon>Percidae</taxon>
        <taxon>Percinae</taxon>
        <taxon>Perca</taxon>
    </lineage>
</organism>
<evidence type="ECO:0008006" key="4">
    <source>
        <dbReference type="Google" id="ProtNLM"/>
    </source>
</evidence>
<dbReference type="AlphaFoldDB" id="A0A484DN38"/>
<feature type="compositionally biased region" description="Low complexity" evidence="1">
    <location>
        <begin position="29"/>
        <end position="44"/>
    </location>
</feature>